<reference evidence="2 3" key="1">
    <citation type="journal article" date="2019" name="Int. J. Syst. Evol. Microbiol.">
        <title>The Global Catalogue of Microorganisms (GCM) 10K type strain sequencing project: providing services to taxonomists for standard genome sequencing and annotation.</title>
        <authorList>
            <consortium name="The Broad Institute Genomics Platform"/>
            <consortium name="The Broad Institute Genome Sequencing Center for Infectious Disease"/>
            <person name="Wu L."/>
            <person name="Ma J."/>
        </authorList>
    </citation>
    <scope>NUCLEOTIDE SEQUENCE [LARGE SCALE GENOMIC DNA]</scope>
    <source>
        <strain evidence="2 3">JCM 16374</strain>
    </source>
</reference>
<dbReference type="Proteomes" id="UP001500994">
    <property type="component" value="Unassembled WGS sequence"/>
</dbReference>
<protein>
    <submittedName>
        <fullName evidence="2">Uncharacterized protein</fullName>
    </submittedName>
</protein>
<proteinExistence type="predicted"/>
<keyword evidence="1" id="KW-1133">Transmembrane helix</keyword>
<keyword evidence="1" id="KW-0812">Transmembrane</keyword>
<sequence length="90" mass="9616">MTYNGNRQDSQKSGRSASRLTTELGKLFLGWRSLFLGCCGTVAGFVGAITNSGIGVRISLLAIGCASLALAVGTLKFMEYQKNNRSAPRR</sequence>
<evidence type="ECO:0000256" key="1">
    <source>
        <dbReference type="SAM" id="Phobius"/>
    </source>
</evidence>
<feature type="transmembrane region" description="Helical" evidence="1">
    <location>
        <begin position="54"/>
        <end position="75"/>
    </location>
</feature>
<evidence type="ECO:0000313" key="3">
    <source>
        <dbReference type="Proteomes" id="UP001500994"/>
    </source>
</evidence>
<evidence type="ECO:0000313" key="2">
    <source>
        <dbReference type="EMBL" id="GAA2688031.1"/>
    </source>
</evidence>
<gene>
    <name evidence="2" type="ORF">GCM10009864_72340</name>
</gene>
<keyword evidence="3" id="KW-1185">Reference proteome</keyword>
<comment type="caution">
    <text evidence="2">The sequence shown here is derived from an EMBL/GenBank/DDBJ whole genome shotgun (WGS) entry which is preliminary data.</text>
</comment>
<name>A0ABN3T0D6_9ACTN</name>
<dbReference type="RefSeq" id="WP_344583717.1">
    <property type="nucleotide sequence ID" value="NZ_BAAARK010000043.1"/>
</dbReference>
<keyword evidence="1" id="KW-0472">Membrane</keyword>
<dbReference type="EMBL" id="BAAARK010000043">
    <property type="protein sequence ID" value="GAA2688031.1"/>
    <property type="molecule type" value="Genomic_DNA"/>
</dbReference>
<feature type="transmembrane region" description="Helical" evidence="1">
    <location>
        <begin position="29"/>
        <end position="48"/>
    </location>
</feature>
<accession>A0ABN3T0D6</accession>
<organism evidence="2 3">
    <name type="scientific">Streptomyces lunalinharesii</name>
    <dbReference type="NCBI Taxonomy" id="333384"/>
    <lineage>
        <taxon>Bacteria</taxon>
        <taxon>Bacillati</taxon>
        <taxon>Actinomycetota</taxon>
        <taxon>Actinomycetes</taxon>
        <taxon>Kitasatosporales</taxon>
        <taxon>Streptomycetaceae</taxon>
        <taxon>Streptomyces</taxon>
    </lineage>
</organism>